<evidence type="ECO:0000313" key="2">
    <source>
        <dbReference type="Proteomes" id="UP000596742"/>
    </source>
</evidence>
<evidence type="ECO:0000313" key="1">
    <source>
        <dbReference type="EMBL" id="VDI81749.1"/>
    </source>
</evidence>
<organism evidence="1 2">
    <name type="scientific">Mytilus galloprovincialis</name>
    <name type="common">Mediterranean mussel</name>
    <dbReference type="NCBI Taxonomy" id="29158"/>
    <lineage>
        <taxon>Eukaryota</taxon>
        <taxon>Metazoa</taxon>
        <taxon>Spiralia</taxon>
        <taxon>Lophotrochozoa</taxon>
        <taxon>Mollusca</taxon>
        <taxon>Bivalvia</taxon>
        <taxon>Autobranchia</taxon>
        <taxon>Pteriomorphia</taxon>
        <taxon>Mytilida</taxon>
        <taxon>Mytiloidea</taxon>
        <taxon>Mytilidae</taxon>
        <taxon>Mytilinae</taxon>
        <taxon>Mytilus</taxon>
    </lineage>
</organism>
<sequence length="113" mass="12263">MTYNVVTGVTYGAGKSDLRQHDRIIVMHGIAGVIGTDMGQHSVIGKYHGAIWSIWSKALNIIVSFESEIKQNGDIGFGHVTTCRYLSLASDSIVPFENDMGQHGVIGVRTETV</sequence>
<accession>A0A8B6HL27</accession>
<dbReference type="EMBL" id="UYJE01010288">
    <property type="protein sequence ID" value="VDI81749.1"/>
    <property type="molecule type" value="Genomic_DNA"/>
</dbReference>
<reference evidence="1" key="1">
    <citation type="submission" date="2018-11" db="EMBL/GenBank/DDBJ databases">
        <authorList>
            <person name="Alioto T."/>
            <person name="Alioto T."/>
        </authorList>
    </citation>
    <scope>NUCLEOTIDE SEQUENCE</scope>
</reference>
<dbReference type="Proteomes" id="UP000596742">
    <property type="component" value="Unassembled WGS sequence"/>
</dbReference>
<proteinExistence type="predicted"/>
<comment type="caution">
    <text evidence="1">The sequence shown here is derived from an EMBL/GenBank/DDBJ whole genome shotgun (WGS) entry which is preliminary data.</text>
</comment>
<name>A0A8B6HL27_MYTGA</name>
<protein>
    <submittedName>
        <fullName evidence="1">Uncharacterized protein</fullName>
    </submittedName>
</protein>
<gene>
    <name evidence="1" type="ORF">MGAL_10B053137</name>
</gene>
<dbReference type="AlphaFoldDB" id="A0A8B6HL27"/>
<keyword evidence="2" id="KW-1185">Reference proteome</keyword>